<organism evidence="1 2">
    <name type="scientific">Polyplax serrata</name>
    <name type="common">Common mouse louse</name>
    <dbReference type="NCBI Taxonomy" id="468196"/>
    <lineage>
        <taxon>Eukaryota</taxon>
        <taxon>Metazoa</taxon>
        <taxon>Ecdysozoa</taxon>
        <taxon>Arthropoda</taxon>
        <taxon>Hexapoda</taxon>
        <taxon>Insecta</taxon>
        <taxon>Pterygota</taxon>
        <taxon>Neoptera</taxon>
        <taxon>Paraneoptera</taxon>
        <taxon>Psocodea</taxon>
        <taxon>Troctomorpha</taxon>
        <taxon>Phthiraptera</taxon>
        <taxon>Anoplura</taxon>
        <taxon>Polyplacidae</taxon>
        <taxon>Polyplax</taxon>
    </lineage>
</organism>
<feature type="non-terminal residue" evidence="1">
    <location>
        <position position="104"/>
    </location>
</feature>
<dbReference type="EMBL" id="JAWJWE010000037">
    <property type="protein sequence ID" value="KAK6625314.1"/>
    <property type="molecule type" value="Genomic_DNA"/>
</dbReference>
<evidence type="ECO:0000313" key="2">
    <source>
        <dbReference type="Proteomes" id="UP001372834"/>
    </source>
</evidence>
<sequence length="104" mass="11885">MTGTWAFLKSATEYSPLVRDKTGQKIRPTTINLVYSSTGLEKCYEPMFPQKRNYFTISNGNYWSLDLLQALPYTTTYRILGNSNIANNLSTTFLLEIKSNSLKE</sequence>
<evidence type="ECO:0000313" key="1">
    <source>
        <dbReference type="EMBL" id="KAK6625314.1"/>
    </source>
</evidence>
<dbReference type="Proteomes" id="UP001372834">
    <property type="component" value="Unassembled WGS sequence"/>
</dbReference>
<proteinExistence type="predicted"/>
<comment type="caution">
    <text evidence="1">The sequence shown here is derived from an EMBL/GenBank/DDBJ whole genome shotgun (WGS) entry which is preliminary data.</text>
</comment>
<gene>
    <name evidence="1" type="ORF">RUM43_005608</name>
</gene>
<name>A0AAN8S8P7_POLSC</name>
<reference evidence="1 2" key="1">
    <citation type="submission" date="2023-10" db="EMBL/GenBank/DDBJ databases">
        <title>Genomes of two closely related lineages of the louse Polyplax serrata with different host specificities.</title>
        <authorList>
            <person name="Martinu J."/>
            <person name="Tarabai H."/>
            <person name="Stefka J."/>
            <person name="Hypsa V."/>
        </authorList>
    </citation>
    <scope>NUCLEOTIDE SEQUENCE [LARGE SCALE GENOMIC DNA]</scope>
    <source>
        <strain evidence="1">HR10_N</strain>
    </source>
</reference>
<dbReference type="AlphaFoldDB" id="A0AAN8S8P7"/>
<protein>
    <submittedName>
        <fullName evidence="1">Uncharacterized protein</fullName>
    </submittedName>
</protein>
<accession>A0AAN8S8P7</accession>